<name>A0A1W9KYU9_9BURK</name>
<feature type="compositionally biased region" description="Polar residues" evidence="1">
    <location>
        <begin position="64"/>
        <end position="81"/>
    </location>
</feature>
<gene>
    <name evidence="2" type="ORF">BWK72_01400</name>
</gene>
<evidence type="ECO:0000313" key="2">
    <source>
        <dbReference type="EMBL" id="OQW89923.1"/>
    </source>
</evidence>
<protein>
    <submittedName>
        <fullName evidence="2">Uncharacterized protein</fullName>
    </submittedName>
</protein>
<accession>A0A1W9KYU9</accession>
<dbReference type="Proteomes" id="UP000192505">
    <property type="component" value="Unassembled WGS sequence"/>
</dbReference>
<dbReference type="AlphaFoldDB" id="A0A1W9KYU9"/>
<evidence type="ECO:0000313" key="3">
    <source>
        <dbReference type="Proteomes" id="UP000192505"/>
    </source>
</evidence>
<sequence length="134" mass="14539">MVALAATNSATPSLQAALIRNRLEVARREAQQADSTVRDLRAQVQAAENESENRQDNVRKLTDQSRQSDPTYRSPIQTSTADVPVKTQEFLFGLYQATSAKRQADGNGLKSDPTAAPVRNTQGQATGRIVNISA</sequence>
<feature type="compositionally biased region" description="Basic and acidic residues" evidence="1">
    <location>
        <begin position="51"/>
        <end position="63"/>
    </location>
</feature>
<feature type="region of interest" description="Disordered" evidence="1">
    <location>
        <begin position="101"/>
        <end position="126"/>
    </location>
</feature>
<feature type="region of interest" description="Disordered" evidence="1">
    <location>
        <begin position="30"/>
        <end position="81"/>
    </location>
</feature>
<proteinExistence type="predicted"/>
<comment type="caution">
    <text evidence="2">The sequence shown here is derived from an EMBL/GenBank/DDBJ whole genome shotgun (WGS) entry which is preliminary data.</text>
</comment>
<organism evidence="2 3">
    <name type="scientific">Rhodoferax ferrireducens</name>
    <dbReference type="NCBI Taxonomy" id="192843"/>
    <lineage>
        <taxon>Bacteria</taxon>
        <taxon>Pseudomonadati</taxon>
        <taxon>Pseudomonadota</taxon>
        <taxon>Betaproteobacteria</taxon>
        <taxon>Burkholderiales</taxon>
        <taxon>Comamonadaceae</taxon>
        <taxon>Rhodoferax</taxon>
    </lineage>
</organism>
<evidence type="ECO:0000256" key="1">
    <source>
        <dbReference type="SAM" id="MobiDB-lite"/>
    </source>
</evidence>
<feature type="compositionally biased region" description="Basic and acidic residues" evidence="1">
    <location>
        <begin position="30"/>
        <end position="41"/>
    </location>
</feature>
<reference evidence="2 3" key="1">
    <citation type="submission" date="2017-01" db="EMBL/GenBank/DDBJ databases">
        <title>Novel large sulfur bacteria in the metagenomes of groundwater-fed chemosynthetic microbial mats in the Lake Huron basin.</title>
        <authorList>
            <person name="Sharrar A.M."/>
            <person name="Flood B.E."/>
            <person name="Bailey J.V."/>
            <person name="Jones D.S."/>
            <person name="Biddanda B."/>
            <person name="Ruberg S.A."/>
            <person name="Marcus D.N."/>
            <person name="Dick G.J."/>
        </authorList>
    </citation>
    <scope>NUCLEOTIDE SEQUENCE [LARGE SCALE GENOMIC DNA]</scope>
    <source>
        <strain evidence="2">A7</strain>
    </source>
</reference>
<dbReference type="EMBL" id="MTEI01000001">
    <property type="protein sequence ID" value="OQW89923.1"/>
    <property type="molecule type" value="Genomic_DNA"/>
</dbReference>